<dbReference type="STRING" id="1802505.A3D01_03700"/>
<dbReference type="AlphaFoldDB" id="A0A1F7Z4I0"/>
<gene>
    <name evidence="3" type="ORF">A3D01_03700</name>
</gene>
<dbReference type="Proteomes" id="UP000177169">
    <property type="component" value="Unassembled WGS sequence"/>
</dbReference>
<feature type="compositionally biased region" description="Basic and acidic residues" evidence="1">
    <location>
        <begin position="18"/>
        <end position="51"/>
    </location>
</feature>
<feature type="region of interest" description="Disordered" evidence="1">
    <location>
        <begin position="1"/>
        <end position="98"/>
    </location>
</feature>
<dbReference type="EMBL" id="MGGR01000010">
    <property type="protein sequence ID" value="OGM34009.1"/>
    <property type="molecule type" value="Genomic_DNA"/>
</dbReference>
<evidence type="ECO:0000313" key="3">
    <source>
        <dbReference type="EMBL" id="OGM34009.1"/>
    </source>
</evidence>
<keyword evidence="2" id="KW-0472">Membrane</keyword>
<keyword evidence="2" id="KW-1133">Transmembrane helix</keyword>
<evidence type="ECO:0000256" key="1">
    <source>
        <dbReference type="SAM" id="MobiDB-lite"/>
    </source>
</evidence>
<keyword evidence="2" id="KW-0812">Transmembrane</keyword>
<protein>
    <submittedName>
        <fullName evidence="3">Uncharacterized protein</fullName>
    </submittedName>
</protein>
<sequence>MIKKPSSEINKELSTASEEIKKPEVGKYLTEMKELPPETVEESKPARKPEPKPTVNQSPVPVDKENKLPAKEERKKDAEPEVKGKDLETSPEVFEGGEKSKLPFTSKDVILGVINLITIVFLIIILTRFPQKAQDLKGLRNQSLIEGPQATLETSEIELSKNKADTLKGLFLDESGVVNFVNEVEKIRAKGRSIVKVTFTSQKAIQDRTDNFGVPIVIEMKGSWEAIGQDLEDLEKLPFLYRSAVIEVKTDSEDPSVIDFKYGVFLYVVDRLGQTR</sequence>
<evidence type="ECO:0000313" key="4">
    <source>
        <dbReference type="Proteomes" id="UP000177169"/>
    </source>
</evidence>
<comment type="caution">
    <text evidence="3">The sequence shown here is derived from an EMBL/GenBank/DDBJ whole genome shotgun (WGS) entry which is preliminary data.</text>
</comment>
<accession>A0A1F7Z4I0</accession>
<feature type="transmembrane region" description="Helical" evidence="2">
    <location>
        <begin position="109"/>
        <end position="129"/>
    </location>
</feature>
<organism evidence="3 4">
    <name type="scientific">Candidatus Woesebacteria bacterium RIFCSPHIGHO2_02_FULL_39_13</name>
    <dbReference type="NCBI Taxonomy" id="1802505"/>
    <lineage>
        <taxon>Bacteria</taxon>
        <taxon>Candidatus Woeseibacteriota</taxon>
    </lineage>
</organism>
<proteinExistence type="predicted"/>
<evidence type="ECO:0000256" key="2">
    <source>
        <dbReference type="SAM" id="Phobius"/>
    </source>
</evidence>
<feature type="compositionally biased region" description="Basic and acidic residues" evidence="1">
    <location>
        <begin position="62"/>
        <end position="88"/>
    </location>
</feature>
<name>A0A1F7Z4I0_9BACT</name>
<feature type="compositionally biased region" description="Basic and acidic residues" evidence="1">
    <location>
        <begin position="1"/>
        <end position="11"/>
    </location>
</feature>
<reference evidence="3 4" key="1">
    <citation type="journal article" date="2016" name="Nat. Commun.">
        <title>Thousands of microbial genomes shed light on interconnected biogeochemical processes in an aquifer system.</title>
        <authorList>
            <person name="Anantharaman K."/>
            <person name="Brown C.T."/>
            <person name="Hug L.A."/>
            <person name="Sharon I."/>
            <person name="Castelle C.J."/>
            <person name="Probst A.J."/>
            <person name="Thomas B.C."/>
            <person name="Singh A."/>
            <person name="Wilkins M.J."/>
            <person name="Karaoz U."/>
            <person name="Brodie E.L."/>
            <person name="Williams K.H."/>
            <person name="Hubbard S.S."/>
            <person name="Banfield J.F."/>
        </authorList>
    </citation>
    <scope>NUCLEOTIDE SEQUENCE [LARGE SCALE GENOMIC DNA]</scope>
</reference>